<dbReference type="Proteomes" id="UP000192491">
    <property type="component" value="Unassembled WGS sequence"/>
</dbReference>
<dbReference type="Pfam" id="PF13676">
    <property type="entry name" value="TIR_2"/>
    <property type="match status" value="1"/>
</dbReference>
<dbReference type="AlphaFoldDB" id="A0A1Y1QVC1"/>
<dbReference type="SMART" id="SM00255">
    <property type="entry name" value="TIR"/>
    <property type="match status" value="1"/>
</dbReference>
<feature type="domain" description="TIR" evidence="2">
    <location>
        <begin position="1"/>
        <end position="142"/>
    </location>
</feature>
<evidence type="ECO:0000313" key="4">
    <source>
        <dbReference type="Proteomes" id="UP000192491"/>
    </source>
</evidence>
<reference evidence="3 4" key="1">
    <citation type="submission" date="2017-01" db="EMBL/GenBank/DDBJ databases">
        <title>Novel large sulfur bacteria in the metagenomes of groundwater-fed chemosynthetic microbial mats in the Lake Huron basin.</title>
        <authorList>
            <person name="Sharrar A.M."/>
            <person name="Flood B.E."/>
            <person name="Bailey J.V."/>
            <person name="Jones D.S."/>
            <person name="Biddanda B."/>
            <person name="Ruberg S.A."/>
            <person name="Marcus D.N."/>
            <person name="Dick G.J."/>
        </authorList>
    </citation>
    <scope>NUCLEOTIDE SEQUENCE [LARGE SCALE GENOMIC DNA]</scope>
    <source>
        <strain evidence="3">A8</strain>
    </source>
</reference>
<gene>
    <name evidence="3" type="ORF">BWK73_09705</name>
</gene>
<dbReference type="PROSITE" id="PS50104">
    <property type="entry name" value="TIR"/>
    <property type="match status" value="1"/>
</dbReference>
<evidence type="ECO:0000259" key="2">
    <source>
        <dbReference type="PROSITE" id="PS50104"/>
    </source>
</evidence>
<feature type="region of interest" description="Disordered" evidence="1">
    <location>
        <begin position="146"/>
        <end position="166"/>
    </location>
</feature>
<dbReference type="SUPFAM" id="SSF52200">
    <property type="entry name" value="Toll/Interleukin receptor TIR domain"/>
    <property type="match status" value="1"/>
</dbReference>
<comment type="caution">
    <text evidence="3">The sequence shown here is derived from an EMBL/GenBank/DDBJ whole genome shotgun (WGS) entry which is preliminary data.</text>
</comment>
<evidence type="ECO:0000256" key="1">
    <source>
        <dbReference type="SAM" id="MobiDB-lite"/>
    </source>
</evidence>
<name>A0A1Y1QVC1_9GAMM</name>
<dbReference type="InterPro" id="IPR000157">
    <property type="entry name" value="TIR_dom"/>
</dbReference>
<evidence type="ECO:0000313" key="3">
    <source>
        <dbReference type="EMBL" id="OQX14380.1"/>
    </source>
</evidence>
<sequence length="320" mass="36043">MLKLFFSYSHKDEALRDTLEVHLAILKRQGLIQPWHDRRIEAGQEFAGVIDENLKDADIILLLVSPFFLNSDYCYEIEMQEALRRHEQQEATVIPVVLEPCDWKHAPFGKLLVLPKDGTPVSKYPNQHDAFLEVVESIRRLPSIQKHGSPSVLTPRPSPLDCPATSPTAIPRSSNLRLKKAFSERDKDDFLDEAFEYMARFFEGSLAELEHRNANVSCKFKRIDANHFTAFIYDNGKAVSECKIWLAGRGGFGQGIVYAANAGSGDSSFNESMSVADDSYTLGLKPLGMSFMGMGKSRDEMLTPQGGAEHYWSLLIQRLQ</sequence>
<dbReference type="InterPro" id="IPR035897">
    <property type="entry name" value="Toll_tir_struct_dom_sf"/>
</dbReference>
<proteinExistence type="predicted"/>
<accession>A0A1Y1QVC1</accession>
<dbReference type="Gene3D" id="3.40.50.10140">
    <property type="entry name" value="Toll/interleukin-1 receptor homology (TIR) domain"/>
    <property type="match status" value="1"/>
</dbReference>
<dbReference type="EMBL" id="MTEJ01000030">
    <property type="protein sequence ID" value="OQX14380.1"/>
    <property type="molecule type" value="Genomic_DNA"/>
</dbReference>
<organism evidence="3 4">
    <name type="scientific">Thiothrix lacustris</name>
    <dbReference type="NCBI Taxonomy" id="525917"/>
    <lineage>
        <taxon>Bacteria</taxon>
        <taxon>Pseudomonadati</taxon>
        <taxon>Pseudomonadota</taxon>
        <taxon>Gammaproteobacteria</taxon>
        <taxon>Thiotrichales</taxon>
        <taxon>Thiotrichaceae</taxon>
        <taxon>Thiothrix</taxon>
    </lineage>
</organism>
<dbReference type="GO" id="GO:0007165">
    <property type="term" value="P:signal transduction"/>
    <property type="evidence" value="ECO:0007669"/>
    <property type="project" value="InterPro"/>
</dbReference>
<protein>
    <recommendedName>
        <fullName evidence="2">TIR domain-containing protein</fullName>
    </recommendedName>
</protein>